<evidence type="ECO:0000256" key="6">
    <source>
        <dbReference type="ARBA" id="ARBA00022723"/>
    </source>
</evidence>
<organism evidence="15 16">
    <name type="scientific">Sagittula marina</name>
    <dbReference type="NCBI Taxonomy" id="943940"/>
    <lineage>
        <taxon>Bacteria</taxon>
        <taxon>Pseudomonadati</taxon>
        <taxon>Pseudomonadota</taxon>
        <taxon>Alphaproteobacteria</taxon>
        <taxon>Rhodobacterales</taxon>
        <taxon>Roseobacteraceae</taxon>
        <taxon>Sagittula</taxon>
    </lineage>
</organism>
<evidence type="ECO:0000256" key="3">
    <source>
        <dbReference type="ARBA" id="ARBA00011245"/>
    </source>
</evidence>
<comment type="caution">
    <text evidence="15">The sequence shown here is derived from an EMBL/GenBank/DDBJ whole genome shotgun (WGS) entry which is preliminary data.</text>
</comment>
<keyword evidence="11 13" id="KW-0030">Aminoacyl-tRNA synthetase</keyword>
<proteinExistence type="inferred from homology"/>
<feature type="short sequence motif" description="'KMSKS' region" evidence="13">
    <location>
        <begin position="270"/>
        <end position="274"/>
    </location>
</feature>
<feature type="domain" description="Cysteinyl-tRNA synthetase class Ia DALR" evidence="14">
    <location>
        <begin position="340"/>
        <end position="408"/>
    </location>
</feature>
<dbReference type="Pfam" id="PF01406">
    <property type="entry name" value="tRNA-synt_1e"/>
    <property type="match status" value="1"/>
</dbReference>
<accession>A0A7W6DPS0</accession>
<feature type="binding site" evidence="13">
    <location>
        <position position="29"/>
    </location>
    <ligand>
        <name>Zn(2+)</name>
        <dbReference type="ChEBI" id="CHEBI:29105"/>
    </ligand>
</feature>
<dbReference type="FunFam" id="3.40.50.620:FF:000068">
    <property type="entry name" value="Cysteine--tRNA ligase"/>
    <property type="match status" value="1"/>
</dbReference>
<dbReference type="CDD" id="cd00672">
    <property type="entry name" value="CysRS_core"/>
    <property type="match status" value="1"/>
</dbReference>
<keyword evidence="8 13" id="KW-0862">Zinc</keyword>
<dbReference type="SUPFAM" id="SSF47323">
    <property type="entry name" value="Anticodon-binding domain of a subclass of class I aminoacyl-tRNA synthetases"/>
    <property type="match status" value="1"/>
</dbReference>
<evidence type="ECO:0000256" key="1">
    <source>
        <dbReference type="ARBA" id="ARBA00004496"/>
    </source>
</evidence>
<feature type="binding site" evidence="13">
    <location>
        <position position="241"/>
    </location>
    <ligand>
        <name>Zn(2+)</name>
        <dbReference type="ChEBI" id="CHEBI:29105"/>
    </ligand>
</feature>
<evidence type="ECO:0000256" key="10">
    <source>
        <dbReference type="ARBA" id="ARBA00022917"/>
    </source>
</evidence>
<evidence type="ECO:0000256" key="2">
    <source>
        <dbReference type="ARBA" id="ARBA00005594"/>
    </source>
</evidence>
<gene>
    <name evidence="13" type="primary">cysS</name>
    <name evidence="15" type="ORF">GGQ68_003035</name>
</gene>
<evidence type="ECO:0000256" key="11">
    <source>
        <dbReference type="ARBA" id="ARBA00023146"/>
    </source>
</evidence>
<comment type="catalytic activity">
    <reaction evidence="12 13">
        <text>tRNA(Cys) + L-cysteine + ATP = L-cysteinyl-tRNA(Cys) + AMP + diphosphate</text>
        <dbReference type="Rhea" id="RHEA:17773"/>
        <dbReference type="Rhea" id="RHEA-COMP:9661"/>
        <dbReference type="Rhea" id="RHEA-COMP:9679"/>
        <dbReference type="ChEBI" id="CHEBI:30616"/>
        <dbReference type="ChEBI" id="CHEBI:33019"/>
        <dbReference type="ChEBI" id="CHEBI:35235"/>
        <dbReference type="ChEBI" id="CHEBI:78442"/>
        <dbReference type="ChEBI" id="CHEBI:78517"/>
        <dbReference type="ChEBI" id="CHEBI:456215"/>
        <dbReference type="EC" id="6.1.1.16"/>
    </reaction>
</comment>
<keyword evidence="16" id="KW-1185">Reference proteome</keyword>
<dbReference type="GO" id="GO:0008270">
    <property type="term" value="F:zinc ion binding"/>
    <property type="evidence" value="ECO:0007669"/>
    <property type="project" value="UniProtKB-UniRule"/>
</dbReference>
<dbReference type="HAMAP" id="MF_00041">
    <property type="entry name" value="Cys_tRNA_synth"/>
    <property type="match status" value="1"/>
</dbReference>
<dbReference type="PRINTS" id="PR00983">
    <property type="entry name" value="TRNASYNTHCYS"/>
</dbReference>
<dbReference type="NCBIfam" id="TIGR00435">
    <property type="entry name" value="cysS"/>
    <property type="match status" value="1"/>
</dbReference>
<feature type="binding site" evidence="13">
    <location>
        <position position="273"/>
    </location>
    <ligand>
        <name>ATP</name>
        <dbReference type="ChEBI" id="CHEBI:30616"/>
    </ligand>
</feature>
<dbReference type="InterPro" id="IPR009080">
    <property type="entry name" value="tRNAsynth_Ia_anticodon-bd"/>
</dbReference>
<comment type="subcellular location">
    <subcellularLocation>
        <location evidence="1 13">Cytoplasm</location>
    </subcellularLocation>
</comment>
<feature type="binding site" evidence="13">
    <location>
        <position position="212"/>
    </location>
    <ligand>
        <name>Zn(2+)</name>
        <dbReference type="ChEBI" id="CHEBI:29105"/>
    </ligand>
</feature>
<dbReference type="InterPro" id="IPR014729">
    <property type="entry name" value="Rossmann-like_a/b/a_fold"/>
</dbReference>
<dbReference type="GO" id="GO:0005524">
    <property type="term" value="F:ATP binding"/>
    <property type="evidence" value="ECO:0007669"/>
    <property type="project" value="UniProtKB-UniRule"/>
</dbReference>
<dbReference type="InterPro" id="IPR032678">
    <property type="entry name" value="tRNA-synt_1_cat_dom"/>
</dbReference>
<keyword evidence="9 13" id="KW-0067">ATP-binding</keyword>
<evidence type="ECO:0000256" key="12">
    <source>
        <dbReference type="ARBA" id="ARBA00047398"/>
    </source>
</evidence>
<dbReference type="EC" id="6.1.1.16" evidence="13"/>
<sequence>MDIRLTNSKTRSKEVFAPLDPQNVRMYVCGPTVYDRAHLGNARPAIVFDVLARLLRHHYGADHVTYVRNFTDVDDKINARAAEAGRSIGEITAETTQWYLDDMGAVGVLEPDHMPRATAYIGEMVAMIEELIARDHAYAAEGHVLFAVDSWKGGYGRLSGRSVDDMIAGARVEVAPYKRNPMDFVLWKPSDTDVPGWESPWGRGRPGWHIECSAMSKALLGEVFDIHGGGNDLLFPHHENEIAQSCCANGTDQMAQVWLHNEMLQVEGKKMSKSLGNFFTVRDLLEQGVPGEVIRFVMLSTHYRKPMDWTAEKARDAEKTLREWRGLLTGVAPSQPNEDLVTAAVADDLNTSWAITNLRQMAKTLKHVQYHQHHQTAPLTQSAEVVEAEFLASARLLGLLEEDLGGWLDGPIIDLSSYTARMVTAREKAMKTKDFSGVDAMKQALIAAGVEVRMSKAGVELVPGPGFDAAKLEQI</sequence>
<evidence type="ECO:0000256" key="4">
    <source>
        <dbReference type="ARBA" id="ARBA00022490"/>
    </source>
</evidence>
<dbReference type="PANTHER" id="PTHR10890">
    <property type="entry name" value="CYSTEINYL-TRNA SYNTHETASE"/>
    <property type="match status" value="1"/>
</dbReference>
<evidence type="ECO:0000313" key="15">
    <source>
        <dbReference type="EMBL" id="MBB3986692.1"/>
    </source>
</evidence>
<dbReference type="GO" id="GO:0004817">
    <property type="term" value="F:cysteine-tRNA ligase activity"/>
    <property type="evidence" value="ECO:0007669"/>
    <property type="project" value="UniProtKB-UniRule"/>
</dbReference>
<dbReference type="InterPro" id="IPR015273">
    <property type="entry name" value="Cys-tRNA-synt_Ia_DALR"/>
</dbReference>
<comment type="subunit">
    <text evidence="3 13">Monomer.</text>
</comment>
<dbReference type="InterPro" id="IPR024909">
    <property type="entry name" value="Cys-tRNA/MSH_ligase"/>
</dbReference>
<keyword evidence="6 13" id="KW-0479">Metal-binding</keyword>
<evidence type="ECO:0000256" key="9">
    <source>
        <dbReference type="ARBA" id="ARBA00022840"/>
    </source>
</evidence>
<comment type="similarity">
    <text evidence="2 13">Belongs to the class-I aminoacyl-tRNA synthetase family.</text>
</comment>
<feature type="binding site" evidence="13">
    <location>
        <position position="237"/>
    </location>
    <ligand>
        <name>Zn(2+)</name>
        <dbReference type="ChEBI" id="CHEBI:29105"/>
    </ligand>
</feature>
<reference evidence="15 16" key="1">
    <citation type="submission" date="2020-08" db="EMBL/GenBank/DDBJ databases">
        <title>Genomic Encyclopedia of Type Strains, Phase IV (KMG-IV): sequencing the most valuable type-strain genomes for metagenomic binning, comparative biology and taxonomic classification.</title>
        <authorList>
            <person name="Goeker M."/>
        </authorList>
    </citation>
    <scope>NUCLEOTIDE SEQUENCE [LARGE SCALE GENOMIC DNA]</scope>
    <source>
        <strain evidence="15 16">DSM 102235</strain>
    </source>
</reference>
<dbReference type="AlphaFoldDB" id="A0A7W6DPS0"/>
<protein>
    <recommendedName>
        <fullName evidence="13">Cysteine--tRNA ligase</fullName>
        <ecNumber evidence="13">6.1.1.16</ecNumber>
    </recommendedName>
    <alternativeName>
        <fullName evidence="13">Cysteinyl-tRNA synthetase</fullName>
        <shortName evidence="13">CysRS</shortName>
    </alternativeName>
</protein>
<keyword evidence="7 13" id="KW-0547">Nucleotide-binding</keyword>
<evidence type="ECO:0000256" key="8">
    <source>
        <dbReference type="ARBA" id="ARBA00022833"/>
    </source>
</evidence>
<dbReference type="Gene3D" id="3.40.50.620">
    <property type="entry name" value="HUPs"/>
    <property type="match status" value="1"/>
</dbReference>
<evidence type="ECO:0000256" key="13">
    <source>
        <dbReference type="HAMAP-Rule" id="MF_00041"/>
    </source>
</evidence>
<dbReference type="Proteomes" id="UP000541426">
    <property type="component" value="Unassembled WGS sequence"/>
</dbReference>
<dbReference type="InterPro" id="IPR015803">
    <property type="entry name" value="Cys-tRNA-ligase"/>
</dbReference>
<evidence type="ECO:0000256" key="7">
    <source>
        <dbReference type="ARBA" id="ARBA00022741"/>
    </source>
</evidence>
<dbReference type="SMART" id="SM00840">
    <property type="entry name" value="DALR_2"/>
    <property type="match status" value="1"/>
</dbReference>
<evidence type="ECO:0000259" key="14">
    <source>
        <dbReference type="SMART" id="SM00840"/>
    </source>
</evidence>
<evidence type="ECO:0000313" key="16">
    <source>
        <dbReference type="Proteomes" id="UP000541426"/>
    </source>
</evidence>
<evidence type="ECO:0000256" key="5">
    <source>
        <dbReference type="ARBA" id="ARBA00022598"/>
    </source>
</evidence>
<feature type="short sequence motif" description="'HIGH' region" evidence="13">
    <location>
        <begin position="31"/>
        <end position="41"/>
    </location>
</feature>
<dbReference type="Gene3D" id="1.20.120.1910">
    <property type="entry name" value="Cysteine-tRNA ligase, C-terminal anti-codon recognition domain"/>
    <property type="match status" value="1"/>
</dbReference>
<keyword evidence="10 13" id="KW-0648">Protein biosynthesis</keyword>
<dbReference type="RefSeq" id="WP_183967279.1">
    <property type="nucleotide sequence ID" value="NZ_BAABBZ010000006.1"/>
</dbReference>
<keyword evidence="4 13" id="KW-0963">Cytoplasm</keyword>
<dbReference type="GO" id="GO:0006423">
    <property type="term" value="P:cysteinyl-tRNA aminoacylation"/>
    <property type="evidence" value="ECO:0007669"/>
    <property type="project" value="UniProtKB-UniRule"/>
</dbReference>
<dbReference type="PANTHER" id="PTHR10890:SF3">
    <property type="entry name" value="CYSTEINE--TRNA LIGASE, CYTOPLASMIC"/>
    <property type="match status" value="1"/>
</dbReference>
<keyword evidence="5 13" id="KW-0436">Ligase</keyword>
<dbReference type="SUPFAM" id="SSF52374">
    <property type="entry name" value="Nucleotidylyl transferase"/>
    <property type="match status" value="1"/>
</dbReference>
<comment type="cofactor">
    <cofactor evidence="13">
        <name>Zn(2+)</name>
        <dbReference type="ChEBI" id="CHEBI:29105"/>
    </cofactor>
    <text evidence="13">Binds 1 zinc ion per subunit.</text>
</comment>
<name>A0A7W6DPS0_9RHOB</name>
<dbReference type="GO" id="GO:0005829">
    <property type="term" value="C:cytosol"/>
    <property type="evidence" value="ECO:0007669"/>
    <property type="project" value="TreeGrafter"/>
</dbReference>
<dbReference type="EMBL" id="JACIEJ010000007">
    <property type="protein sequence ID" value="MBB3986692.1"/>
    <property type="molecule type" value="Genomic_DNA"/>
</dbReference>